<organism evidence="7 8">
    <name type="scientific">Intestinicryptomonas porci</name>
    <dbReference type="NCBI Taxonomy" id="2926320"/>
    <lineage>
        <taxon>Bacteria</taxon>
        <taxon>Pseudomonadati</taxon>
        <taxon>Verrucomicrobiota</taxon>
        <taxon>Opitutia</taxon>
        <taxon>Opitutales</taxon>
        <taxon>Intestinicryptomonaceae</taxon>
        <taxon>Intestinicryptomonas</taxon>
    </lineage>
</organism>
<dbReference type="PANTHER" id="PTHR11764">
    <property type="entry name" value="TERPENE CYCLASE/MUTASE FAMILY MEMBER"/>
    <property type="match status" value="1"/>
</dbReference>
<dbReference type="InterPro" id="IPR002365">
    <property type="entry name" value="Terpene_synthase_CS"/>
</dbReference>
<evidence type="ECO:0000256" key="3">
    <source>
        <dbReference type="ARBA" id="ARBA00022737"/>
    </source>
</evidence>
<dbReference type="InterPro" id="IPR006400">
    <property type="entry name" value="Hopene-cyclase"/>
</dbReference>
<comment type="caution">
    <text evidence="7">The sequence shown here is derived from an EMBL/GenBank/DDBJ whole genome shotgun (WGS) entry which is preliminary data.</text>
</comment>
<evidence type="ECO:0000313" key="7">
    <source>
        <dbReference type="EMBL" id="MDX8414963.1"/>
    </source>
</evidence>
<gene>
    <name evidence="7" type="primary">shc</name>
    <name evidence="7" type="ORF">MOX91_02030</name>
</gene>
<protein>
    <submittedName>
        <fullName evidence="7">Squalene--hopene cyclase</fullName>
        <ecNumber evidence="7">5.4.99.17</ecNumber>
    </submittedName>
</protein>
<dbReference type="InterPro" id="IPR032697">
    <property type="entry name" value="SQ_cyclase_N"/>
</dbReference>
<feature type="domain" description="Squalene cyclase N-terminal" evidence="6">
    <location>
        <begin position="16"/>
        <end position="299"/>
    </location>
</feature>
<keyword evidence="8" id="KW-1185">Reference proteome</keyword>
<feature type="domain" description="Squalene cyclase C-terminal" evidence="5">
    <location>
        <begin position="317"/>
        <end position="621"/>
    </location>
</feature>
<dbReference type="PROSITE" id="PS01074">
    <property type="entry name" value="TERPENE_SYNTHASES"/>
    <property type="match status" value="1"/>
</dbReference>
<keyword evidence="3" id="KW-0677">Repeat</keyword>
<dbReference type="Pfam" id="PF13243">
    <property type="entry name" value="SQHop_cyclase_C"/>
    <property type="match status" value="1"/>
</dbReference>
<evidence type="ECO:0000259" key="6">
    <source>
        <dbReference type="Pfam" id="PF13249"/>
    </source>
</evidence>
<dbReference type="EC" id="5.4.99.17" evidence="7"/>
<accession>A0ABU4WEI0</accession>
<dbReference type="RefSeq" id="WP_370396410.1">
    <property type="nucleotide sequence ID" value="NZ_JALBUT010000002.1"/>
</dbReference>
<dbReference type="CDD" id="cd02892">
    <property type="entry name" value="SQCY_1"/>
    <property type="match status" value="1"/>
</dbReference>
<keyword evidence="4 7" id="KW-0413">Isomerase</keyword>
<dbReference type="InterPro" id="IPR008930">
    <property type="entry name" value="Terpenoid_cyclase/PrenylTrfase"/>
</dbReference>
<name>A0ABU4WEI0_9BACT</name>
<reference evidence="7 8" key="1">
    <citation type="submission" date="2022-03" db="EMBL/GenBank/DDBJ databases">
        <title>Novel taxa within the pig intestine.</title>
        <authorList>
            <person name="Wylensek D."/>
            <person name="Bishof K."/>
            <person name="Afrizal A."/>
            <person name="Clavel T."/>
        </authorList>
    </citation>
    <scope>NUCLEOTIDE SEQUENCE [LARGE SCALE GENOMIC DNA]</scope>
    <source>
        <strain evidence="7 8">CLA-KB-P66</strain>
    </source>
</reference>
<evidence type="ECO:0000256" key="2">
    <source>
        <dbReference type="ARBA" id="ARBA00009755"/>
    </source>
</evidence>
<dbReference type="SFLD" id="SFLDG01016">
    <property type="entry name" value="Prenyltransferase_Like_2"/>
    <property type="match status" value="1"/>
</dbReference>
<dbReference type="NCBIfam" id="TIGR01787">
    <property type="entry name" value="squalene_cyclas"/>
    <property type="match status" value="1"/>
</dbReference>
<dbReference type="Gene3D" id="1.50.10.20">
    <property type="match status" value="2"/>
</dbReference>
<dbReference type="Pfam" id="PF13249">
    <property type="entry name" value="SQHop_cyclase_N"/>
    <property type="match status" value="1"/>
</dbReference>
<dbReference type="InterPro" id="IPR018333">
    <property type="entry name" value="Squalene_cyclase"/>
</dbReference>
<evidence type="ECO:0000256" key="4">
    <source>
        <dbReference type="ARBA" id="ARBA00023235"/>
    </source>
</evidence>
<dbReference type="GO" id="GO:0051007">
    <property type="term" value="F:squalene-hopene cyclase activity"/>
    <property type="evidence" value="ECO:0007669"/>
    <property type="project" value="UniProtKB-EC"/>
</dbReference>
<dbReference type="SUPFAM" id="SSF48239">
    <property type="entry name" value="Terpenoid cyclases/Protein prenyltransferases"/>
    <property type="match status" value="2"/>
</dbReference>
<dbReference type="NCBIfam" id="TIGR01507">
    <property type="entry name" value="hopene_cyclase"/>
    <property type="match status" value="1"/>
</dbReference>
<dbReference type="Proteomes" id="UP001275932">
    <property type="component" value="Unassembled WGS sequence"/>
</dbReference>
<comment type="pathway">
    <text evidence="1">Secondary metabolite biosynthesis; hopanoid biosynthesis.</text>
</comment>
<dbReference type="InterPro" id="IPR032696">
    <property type="entry name" value="SQ_cyclase_C"/>
</dbReference>
<dbReference type="PANTHER" id="PTHR11764:SF20">
    <property type="entry name" value="LANOSTEROL SYNTHASE"/>
    <property type="match status" value="1"/>
</dbReference>
<evidence type="ECO:0000256" key="1">
    <source>
        <dbReference type="ARBA" id="ARBA00004999"/>
    </source>
</evidence>
<sequence>MPPIENFTFENLSKTIKSAADWLNERQAPDGMWCAPLETNCCMEAQWLMAMYFIDFKDPKTEKVIRYILDRQREDGSWDVYYASEQGDINTTLECYFALRLYGHNPDSEYMARARKWLLENKWTERIRVFTKYWLALFGQWPWACTPVLPPEIIFLPSWCIFNIYDFAAWARSTMMPISILTARRPIKELPKNLQPDELFPEGRENTDYRMPNNSDFPLSWTNFFMKLDNMLHTYNRFPIKPLREQAIKLVLQWLLEHQDEDGAWGGIQPPWIYAIIVMHVEGFSTDQINMSKAIDAFNLHWQVKRGEGTMLQASESPVWDTILTMIALMDSGYTPENCPQLLKALDYILSKENRFYGDWSVKTGKKVEASGWAFQRANNFYPDIDDTAEVIITFKKIQNLIPRNTEIACKLEAALRRAINWIFAMQSKNGGWAAFDKDNTRELVTKIPFCDFGEVLDPPSSDVTAHVVEALSMCGFSRSHPAMARALEFIYKEQEDDGSWFGRWGVNYIYGTWSVLTALAAVGDTKDTPAVKKAFAYLLSKQNEDGGWGESIASYMEPKYSGTGIPSTASQTAWAVMAMLGFDYPEYEDAVKRGCAFLISSQNADNTWDEPYYTGTGFPGYGLGAKIDLRNGKALPQGKELARGFMLNYNWYRHYFPLTALGRARAKYFGKI</sequence>
<proteinExistence type="inferred from homology"/>
<evidence type="ECO:0000259" key="5">
    <source>
        <dbReference type="Pfam" id="PF13243"/>
    </source>
</evidence>
<comment type="similarity">
    <text evidence="2">Belongs to the terpene cyclase/mutase family.</text>
</comment>
<evidence type="ECO:0000313" key="8">
    <source>
        <dbReference type="Proteomes" id="UP001275932"/>
    </source>
</evidence>
<dbReference type="EMBL" id="JALBUT010000002">
    <property type="protein sequence ID" value="MDX8414963.1"/>
    <property type="molecule type" value="Genomic_DNA"/>
</dbReference>